<dbReference type="Pfam" id="PF00078">
    <property type="entry name" value="RVT_1"/>
    <property type="match status" value="1"/>
</dbReference>
<dbReference type="SUPFAM" id="SSF56672">
    <property type="entry name" value="DNA/RNA polymerases"/>
    <property type="match status" value="1"/>
</dbReference>
<dbReference type="EMBL" id="SMMG02000007">
    <property type="protein sequence ID" value="KAA3467200.1"/>
    <property type="molecule type" value="Genomic_DNA"/>
</dbReference>
<evidence type="ECO:0000259" key="1">
    <source>
        <dbReference type="Pfam" id="PF00078"/>
    </source>
</evidence>
<dbReference type="Gene3D" id="3.10.10.10">
    <property type="entry name" value="HIV Type 1 Reverse Transcriptase, subunit A, domain 1"/>
    <property type="match status" value="1"/>
</dbReference>
<dbReference type="CDD" id="cd00303">
    <property type="entry name" value="retropepsin_like"/>
    <property type="match status" value="1"/>
</dbReference>
<name>A0A5B6VDB3_9ROSI</name>
<organism evidence="2 3">
    <name type="scientific">Gossypium australe</name>
    <dbReference type="NCBI Taxonomy" id="47621"/>
    <lineage>
        <taxon>Eukaryota</taxon>
        <taxon>Viridiplantae</taxon>
        <taxon>Streptophyta</taxon>
        <taxon>Embryophyta</taxon>
        <taxon>Tracheophyta</taxon>
        <taxon>Spermatophyta</taxon>
        <taxon>Magnoliopsida</taxon>
        <taxon>eudicotyledons</taxon>
        <taxon>Gunneridae</taxon>
        <taxon>Pentapetalae</taxon>
        <taxon>rosids</taxon>
        <taxon>malvids</taxon>
        <taxon>Malvales</taxon>
        <taxon>Malvaceae</taxon>
        <taxon>Malvoideae</taxon>
        <taxon>Gossypium</taxon>
    </lineage>
</organism>
<dbReference type="InterPro" id="IPR043128">
    <property type="entry name" value="Rev_trsase/Diguanyl_cyclase"/>
</dbReference>
<dbReference type="PANTHER" id="PTHR24559">
    <property type="entry name" value="TRANSPOSON TY3-I GAG-POL POLYPROTEIN"/>
    <property type="match status" value="1"/>
</dbReference>
<comment type="caution">
    <text evidence="2">The sequence shown here is derived from an EMBL/GenBank/DDBJ whole genome shotgun (WGS) entry which is preliminary data.</text>
</comment>
<proteinExistence type="predicted"/>
<sequence length="439" mass="50951">MARKLQLLQWLVRAVCEIPTRQSAYICTTLVIEKNLPVESTGCIIKVTNPLGHSVIVDLVCKQCPLKIQCYNFPTDLMFLPFNKFDVILGMDWLNLHAAVINCQRKRVDLRCCDGEIILIRFNKIDGIWSMISAVKAQKLVRKDCYTFLVYILDSKVPEKKVDQVPTLCKFSDIFPEELLRLPPEREVEFPIDLIPETAPISIPPYRMAPTELKELKAQLQELLNRGFIRPMLFVKKKDGSMRLCIDNRQLNKVTVKNKYPLPRIEELLNQLKDATVFSKIDIRFGYYHMRTAYRTRYGHYEFLVMPFRLANALATFMDLMNRVFQPQLDRFVVVFTNDILIYSKIETKHAQHLITVLQTLRENKCEFWLRKVGILGHMVSAEGICVDPSKISTIINWKALKNVSEVRSFLGLAGYYFRFAQNFSIITALMTKLVQKNV</sequence>
<dbReference type="Gene3D" id="2.40.70.10">
    <property type="entry name" value="Acid Proteases"/>
    <property type="match status" value="1"/>
</dbReference>
<accession>A0A5B6VDB3</accession>
<protein>
    <submittedName>
        <fullName evidence="2">DNA/RNA polymerases superfamily protein</fullName>
    </submittedName>
</protein>
<keyword evidence="3" id="KW-1185">Reference proteome</keyword>
<dbReference type="AlphaFoldDB" id="A0A5B6VDB3"/>
<dbReference type="CDD" id="cd01647">
    <property type="entry name" value="RT_LTR"/>
    <property type="match status" value="1"/>
</dbReference>
<dbReference type="InterPro" id="IPR043502">
    <property type="entry name" value="DNA/RNA_pol_sf"/>
</dbReference>
<dbReference type="InterPro" id="IPR053134">
    <property type="entry name" value="RNA-dir_DNA_polymerase"/>
</dbReference>
<reference evidence="3" key="1">
    <citation type="journal article" date="2019" name="Plant Biotechnol. J.">
        <title>Genome sequencing of the Australian wild diploid species Gossypium australe highlights disease resistance and delayed gland morphogenesis.</title>
        <authorList>
            <person name="Cai Y."/>
            <person name="Cai X."/>
            <person name="Wang Q."/>
            <person name="Wang P."/>
            <person name="Zhang Y."/>
            <person name="Cai C."/>
            <person name="Xu Y."/>
            <person name="Wang K."/>
            <person name="Zhou Z."/>
            <person name="Wang C."/>
            <person name="Geng S."/>
            <person name="Li B."/>
            <person name="Dong Q."/>
            <person name="Hou Y."/>
            <person name="Wang H."/>
            <person name="Ai P."/>
            <person name="Liu Z."/>
            <person name="Yi F."/>
            <person name="Sun M."/>
            <person name="An G."/>
            <person name="Cheng J."/>
            <person name="Zhang Y."/>
            <person name="Shi Q."/>
            <person name="Xie Y."/>
            <person name="Shi X."/>
            <person name="Chang Y."/>
            <person name="Huang F."/>
            <person name="Chen Y."/>
            <person name="Hong S."/>
            <person name="Mi L."/>
            <person name="Sun Q."/>
            <person name="Zhang L."/>
            <person name="Zhou B."/>
            <person name="Peng R."/>
            <person name="Zhang X."/>
            <person name="Liu F."/>
        </authorList>
    </citation>
    <scope>NUCLEOTIDE SEQUENCE [LARGE SCALE GENOMIC DNA]</scope>
    <source>
        <strain evidence="3">cv. PA1801</strain>
    </source>
</reference>
<dbReference type="PANTHER" id="PTHR24559:SF444">
    <property type="entry name" value="REVERSE TRANSCRIPTASE DOMAIN-CONTAINING PROTEIN"/>
    <property type="match status" value="1"/>
</dbReference>
<evidence type="ECO:0000313" key="3">
    <source>
        <dbReference type="Proteomes" id="UP000325315"/>
    </source>
</evidence>
<dbReference type="InterPro" id="IPR000477">
    <property type="entry name" value="RT_dom"/>
</dbReference>
<gene>
    <name evidence="2" type="ORF">EPI10_002233</name>
</gene>
<evidence type="ECO:0000313" key="2">
    <source>
        <dbReference type="EMBL" id="KAA3467200.1"/>
    </source>
</evidence>
<dbReference type="InterPro" id="IPR021109">
    <property type="entry name" value="Peptidase_aspartic_dom_sf"/>
</dbReference>
<feature type="domain" description="Reverse transcriptase" evidence="1">
    <location>
        <begin position="235"/>
        <end position="375"/>
    </location>
</feature>
<dbReference type="Proteomes" id="UP000325315">
    <property type="component" value="Unassembled WGS sequence"/>
</dbReference>
<dbReference type="Gene3D" id="3.30.70.270">
    <property type="match status" value="2"/>
</dbReference>
<dbReference type="OrthoDB" id="1749844at2759"/>
<dbReference type="Pfam" id="PF08284">
    <property type="entry name" value="RVP_2"/>
    <property type="match status" value="1"/>
</dbReference>